<evidence type="ECO:0000256" key="1">
    <source>
        <dbReference type="SAM" id="SignalP"/>
    </source>
</evidence>
<dbReference type="RefSeq" id="WP_171321864.1">
    <property type="nucleotide sequence ID" value="NZ_JABFBC010000001.1"/>
</dbReference>
<dbReference type="AlphaFoldDB" id="A0A849L046"/>
<dbReference type="Gene3D" id="2.60.40.1880">
    <property type="entry name" value="Invasion associated locus B (IalB) protein"/>
    <property type="match status" value="1"/>
</dbReference>
<proteinExistence type="predicted"/>
<evidence type="ECO:0008006" key="4">
    <source>
        <dbReference type="Google" id="ProtNLM"/>
    </source>
</evidence>
<feature type="signal peptide" evidence="1">
    <location>
        <begin position="1"/>
        <end position="25"/>
    </location>
</feature>
<comment type="caution">
    <text evidence="2">The sequence shown here is derived from an EMBL/GenBank/DDBJ whole genome shotgun (WGS) entry which is preliminary data.</text>
</comment>
<protein>
    <recommendedName>
        <fullName evidence="4">Invasion protein IalB</fullName>
    </recommendedName>
</protein>
<gene>
    <name evidence="2" type="ORF">HMH01_01695</name>
</gene>
<evidence type="ECO:0000313" key="2">
    <source>
        <dbReference type="EMBL" id="NNU79140.1"/>
    </source>
</evidence>
<evidence type="ECO:0000313" key="3">
    <source>
        <dbReference type="Proteomes" id="UP000572377"/>
    </source>
</evidence>
<reference evidence="2 3" key="1">
    <citation type="submission" date="2020-05" db="EMBL/GenBank/DDBJ databases">
        <title>Gimesia benthica sp. nov., a novel planctomycete isolated from a deep-sea water sample of the Northwest Indian Ocean.</title>
        <authorList>
            <person name="Wang J."/>
            <person name="Ruan C."/>
            <person name="Song L."/>
            <person name="Zhu Y."/>
            <person name="Li A."/>
            <person name="Zheng X."/>
            <person name="Wang L."/>
            <person name="Lu Z."/>
            <person name="Huang Y."/>
            <person name="Du W."/>
            <person name="Zhou Y."/>
            <person name="Huang L."/>
            <person name="Dai X."/>
        </authorList>
    </citation>
    <scope>NUCLEOTIDE SEQUENCE [LARGE SCALE GENOMIC DNA]</scope>
    <source>
        <strain evidence="2 3">YYQ-30</strain>
    </source>
</reference>
<organism evidence="2 3">
    <name type="scientific">Halovulum dunhuangense</name>
    <dbReference type="NCBI Taxonomy" id="1505036"/>
    <lineage>
        <taxon>Bacteria</taxon>
        <taxon>Pseudomonadati</taxon>
        <taxon>Pseudomonadota</taxon>
        <taxon>Alphaproteobacteria</taxon>
        <taxon>Rhodobacterales</taxon>
        <taxon>Paracoccaceae</taxon>
        <taxon>Halovulum</taxon>
    </lineage>
</organism>
<name>A0A849L046_9RHOB</name>
<keyword evidence="3" id="KW-1185">Reference proteome</keyword>
<keyword evidence="1" id="KW-0732">Signal</keyword>
<dbReference type="Proteomes" id="UP000572377">
    <property type="component" value="Unassembled WGS sequence"/>
</dbReference>
<dbReference type="Pfam" id="PF06776">
    <property type="entry name" value="IalB"/>
    <property type="match status" value="1"/>
</dbReference>
<feature type="chain" id="PRO_5032350011" description="Invasion protein IalB" evidence="1">
    <location>
        <begin position="26"/>
        <end position="179"/>
    </location>
</feature>
<sequence>MIRTLTTAAVLALVIGSGAASVAQAQSNASVAAFRDWSVFNPSDPRECYIVSPPIRSEARRDGQVVSVQRGDILLFVTIRPAQGVDKEVSFTGGYPFQPGRDIQVNIGGTNYALAPGTDAAQEWAWPSSPERDRALVDAMRAGASATITAVSSRGTTTIDEFSLLGFTAALEEAERLCQ</sequence>
<dbReference type="InterPro" id="IPR038696">
    <property type="entry name" value="IalB_sf"/>
</dbReference>
<dbReference type="InterPro" id="IPR010642">
    <property type="entry name" value="Invasion_prot_B"/>
</dbReference>
<dbReference type="EMBL" id="JABFBC010000001">
    <property type="protein sequence ID" value="NNU79140.1"/>
    <property type="molecule type" value="Genomic_DNA"/>
</dbReference>
<accession>A0A849L046</accession>